<dbReference type="EMBL" id="BSNF01000010">
    <property type="protein sequence ID" value="GLQ07805.1"/>
    <property type="molecule type" value="Genomic_DNA"/>
</dbReference>
<comment type="caution">
    <text evidence="2">The sequence shown here is derived from an EMBL/GenBank/DDBJ whole genome shotgun (WGS) entry which is preliminary data.</text>
</comment>
<organism evidence="2 3">
    <name type="scientific">Sneathiella chinensis</name>
    <dbReference type="NCBI Taxonomy" id="349750"/>
    <lineage>
        <taxon>Bacteria</taxon>
        <taxon>Pseudomonadati</taxon>
        <taxon>Pseudomonadota</taxon>
        <taxon>Alphaproteobacteria</taxon>
        <taxon>Sneathiellales</taxon>
        <taxon>Sneathiellaceae</taxon>
        <taxon>Sneathiella</taxon>
    </lineage>
</organism>
<dbReference type="InterPro" id="IPR036249">
    <property type="entry name" value="Thioredoxin-like_sf"/>
</dbReference>
<name>A0ABQ5U7T7_9PROT</name>
<dbReference type="RefSeq" id="WP_169562056.1">
    <property type="nucleotide sequence ID" value="NZ_BSNF01000010.1"/>
</dbReference>
<dbReference type="InterPro" id="IPR010634">
    <property type="entry name" value="DUF1223"/>
</dbReference>
<evidence type="ECO:0008006" key="4">
    <source>
        <dbReference type="Google" id="ProtNLM"/>
    </source>
</evidence>
<dbReference type="Pfam" id="PF06764">
    <property type="entry name" value="DUF1223"/>
    <property type="match status" value="1"/>
</dbReference>
<accession>A0ABQ5U7T7</accession>
<evidence type="ECO:0000313" key="3">
    <source>
        <dbReference type="Proteomes" id="UP001161409"/>
    </source>
</evidence>
<dbReference type="SUPFAM" id="SSF52833">
    <property type="entry name" value="Thioredoxin-like"/>
    <property type="match status" value="1"/>
</dbReference>
<evidence type="ECO:0000256" key="1">
    <source>
        <dbReference type="SAM" id="SignalP"/>
    </source>
</evidence>
<dbReference type="PANTHER" id="PTHR36057">
    <property type="match status" value="1"/>
</dbReference>
<proteinExistence type="predicted"/>
<keyword evidence="3" id="KW-1185">Reference proteome</keyword>
<gene>
    <name evidence="2" type="ORF">GCM10007924_30270</name>
</gene>
<dbReference type="Proteomes" id="UP001161409">
    <property type="component" value="Unassembled WGS sequence"/>
</dbReference>
<evidence type="ECO:0000313" key="2">
    <source>
        <dbReference type="EMBL" id="GLQ07805.1"/>
    </source>
</evidence>
<feature type="signal peptide" evidence="1">
    <location>
        <begin position="1"/>
        <end position="29"/>
    </location>
</feature>
<protein>
    <recommendedName>
        <fullName evidence="4">DUF1223 domain-containing protein</fullName>
    </recommendedName>
</protein>
<reference evidence="2" key="2">
    <citation type="submission" date="2023-01" db="EMBL/GenBank/DDBJ databases">
        <title>Draft genome sequence of Sneathiella chinensis strain NBRC 103408.</title>
        <authorList>
            <person name="Sun Q."/>
            <person name="Mori K."/>
        </authorList>
    </citation>
    <scope>NUCLEOTIDE SEQUENCE</scope>
    <source>
        <strain evidence="2">NBRC 103408</strain>
    </source>
</reference>
<dbReference type="PANTHER" id="PTHR36057:SF1">
    <property type="entry name" value="LIPOPROTEIN LIPID ATTACHMENT SITE-LIKE PROTEIN, PUTATIVE (DUF1223)-RELATED"/>
    <property type="match status" value="1"/>
</dbReference>
<keyword evidence="1" id="KW-0732">Signal</keyword>
<sequence length="246" mass="27194">MTKFFRCSLAIALVLAVALGLPLSRTAGADTVKQVDTVLELYTSQGCSSCPPADALLGEVSSRPGILGLSFAVTYWDYIGWKDSFADPRNDQRQTAYRQRLNARYVYTPQMIIAGRDHFVGSDRAALENSLQTHAGHGKDMPLVWDMDSDRLHIRLPARDISAVIWMAELDNTGTVSIRRGENAGRTITYHNVVHDFRALRDWDGTAGTVEIDLATLRLKKRDGCAILIQKDGHGPILAALDIRLD</sequence>
<reference evidence="2" key="1">
    <citation type="journal article" date="2014" name="Int. J. Syst. Evol. Microbiol.">
        <title>Complete genome of a new Firmicutes species belonging to the dominant human colonic microbiota ('Ruminococcus bicirculans') reveals two chromosomes and a selective capacity to utilize plant glucans.</title>
        <authorList>
            <consortium name="NISC Comparative Sequencing Program"/>
            <person name="Wegmann U."/>
            <person name="Louis P."/>
            <person name="Goesmann A."/>
            <person name="Henrissat B."/>
            <person name="Duncan S.H."/>
            <person name="Flint H.J."/>
        </authorList>
    </citation>
    <scope>NUCLEOTIDE SEQUENCE</scope>
    <source>
        <strain evidence="2">NBRC 103408</strain>
    </source>
</reference>
<feature type="chain" id="PRO_5045670596" description="DUF1223 domain-containing protein" evidence="1">
    <location>
        <begin position="30"/>
        <end position="246"/>
    </location>
</feature>